<dbReference type="Gene3D" id="1.10.10.60">
    <property type="entry name" value="Homeodomain-like"/>
    <property type="match status" value="1"/>
</dbReference>
<accession>A0A653CCS2</accession>
<dbReference type="Proteomes" id="UP000410492">
    <property type="component" value="Unassembled WGS sequence"/>
</dbReference>
<dbReference type="InterPro" id="IPR007889">
    <property type="entry name" value="HTH_Psq"/>
</dbReference>
<feature type="region of interest" description="Disordered" evidence="5">
    <location>
        <begin position="165"/>
        <end position="236"/>
    </location>
</feature>
<sequence length="463" mass="50269">GCNFVTGILNNYPCCTSSACRLHSIGRHAGCHPASAMSVLSQQQLQLQQQQQYCLRWNNHRTNLLACFEDLLHNEDFTDVTLVCDGGAPVKCHRMVLAACSPYFQHLFIDLPCKHPVVVLKDVKYTEIKAILEYMYKGEVNVAQDQLAALLKVAEDLKVKGLVEETRATNNSNSNTSGGSGDGSPASSTPRHHPHDQDRLSSHSPLGGVSTSTSGHNAVHSSSSGAGSPPPAQHATSAIYKNPYSMYGSKTQEHSRIPNVPLWAVPGLPLPSHPAVPGASPHHPTPSVMYDPSDSPLKRKKLSGLLMSRDTPILRTVLGAGQQEDGRGQHHPPQDRPVSLVCPPDNDDIGSEDRLKHMKNEPSEDAQSPYTDFTPMTDDEEKSKLAVPSSSPQSFGQEMRAVTGGNGGGGIATYVPAQKPEWKRYKQYTRNDIMSAIEAVRNGMSALQAARKYGVPSRTLYDK</sequence>
<keyword evidence="2 4" id="KW-0238">DNA-binding</keyword>
<dbReference type="CDD" id="cd18315">
    <property type="entry name" value="BTB_POZ_BAB-like"/>
    <property type="match status" value="1"/>
</dbReference>
<dbReference type="InterPro" id="IPR000210">
    <property type="entry name" value="BTB/POZ_dom"/>
</dbReference>
<evidence type="ECO:0000256" key="2">
    <source>
        <dbReference type="ARBA" id="ARBA00023125"/>
    </source>
</evidence>
<feature type="compositionally biased region" description="Basic and acidic residues" evidence="5">
    <location>
        <begin position="351"/>
        <end position="362"/>
    </location>
</feature>
<dbReference type="FunFam" id="1.10.10.60:FF:000019">
    <property type="entry name" value="Ligand-dependent corepressor isoform 1"/>
    <property type="match status" value="1"/>
</dbReference>
<dbReference type="PANTHER" id="PTHR23110:SF82">
    <property type="entry name" value="PROTEIN TRAMTRACK, ALPHA ISOFORM"/>
    <property type="match status" value="1"/>
</dbReference>
<comment type="caution">
    <text evidence="4">Lacks conserved residue(s) required for the propagation of feature annotation.</text>
</comment>
<keyword evidence="3 4" id="KW-0539">Nucleus</keyword>
<name>A0A653CCS2_CALMS</name>
<dbReference type="AlphaFoldDB" id="A0A653CCS2"/>
<feature type="region of interest" description="Disordered" evidence="5">
    <location>
        <begin position="274"/>
        <end position="295"/>
    </location>
</feature>
<evidence type="ECO:0000313" key="8">
    <source>
        <dbReference type="EMBL" id="VEN45727.1"/>
    </source>
</evidence>
<feature type="compositionally biased region" description="Basic and acidic residues" evidence="5">
    <location>
        <begin position="324"/>
        <end position="334"/>
    </location>
</feature>
<dbReference type="InterPro" id="IPR011333">
    <property type="entry name" value="SKP1/BTB/POZ_sf"/>
</dbReference>
<feature type="domain" description="HTH psq-type" evidence="7">
    <location>
        <begin position="419"/>
        <end position="463"/>
    </location>
</feature>
<dbReference type="Pfam" id="PF00651">
    <property type="entry name" value="BTB"/>
    <property type="match status" value="1"/>
</dbReference>
<organism evidence="8 9">
    <name type="scientific">Callosobruchus maculatus</name>
    <name type="common">Southern cowpea weevil</name>
    <name type="synonym">Pulse bruchid</name>
    <dbReference type="NCBI Taxonomy" id="64391"/>
    <lineage>
        <taxon>Eukaryota</taxon>
        <taxon>Metazoa</taxon>
        <taxon>Ecdysozoa</taxon>
        <taxon>Arthropoda</taxon>
        <taxon>Hexapoda</taxon>
        <taxon>Insecta</taxon>
        <taxon>Pterygota</taxon>
        <taxon>Neoptera</taxon>
        <taxon>Endopterygota</taxon>
        <taxon>Coleoptera</taxon>
        <taxon>Polyphaga</taxon>
        <taxon>Cucujiformia</taxon>
        <taxon>Chrysomeloidea</taxon>
        <taxon>Chrysomelidae</taxon>
        <taxon>Bruchinae</taxon>
        <taxon>Bruchini</taxon>
        <taxon>Callosobruchus</taxon>
    </lineage>
</organism>
<dbReference type="SUPFAM" id="SSF54695">
    <property type="entry name" value="POZ domain"/>
    <property type="match status" value="1"/>
</dbReference>
<dbReference type="PROSITE" id="PS50960">
    <property type="entry name" value="HTH_PSQ"/>
    <property type="match status" value="1"/>
</dbReference>
<dbReference type="SMART" id="SM00225">
    <property type="entry name" value="BTB"/>
    <property type="match status" value="1"/>
</dbReference>
<proteinExistence type="predicted"/>
<feature type="non-terminal residue" evidence="8">
    <location>
        <position position="1"/>
    </location>
</feature>
<dbReference type="GO" id="GO:0003677">
    <property type="term" value="F:DNA binding"/>
    <property type="evidence" value="ECO:0007669"/>
    <property type="project" value="UniProtKB-UniRule"/>
</dbReference>
<dbReference type="SUPFAM" id="SSF46689">
    <property type="entry name" value="Homeodomain-like"/>
    <property type="match status" value="1"/>
</dbReference>
<gene>
    <name evidence="8" type="ORF">CALMAC_LOCUS8087</name>
</gene>
<dbReference type="GO" id="GO:0005634">
    <property type="term" value="C:nucleus"/>
    <property type="evidence" value="ECO:0007669"/>
    <property type="project" value="UniProtKB-SubCell"/>
</dbReference>
<evidence type="ECO:0000256" key="5">
    <source>
        <dbReference type="SAM" id="MobiDB-lite"/>
    </source>
</evidence>
<dbReference type="GO" id="GO:0006357">
    <property type="term" value="P:regulation of transcription by RNA polymerase II"/>
    <property type="evidence" value="ECO:0007669"/>
    <property type="project" value="TreeGrafter"/>
</dbReference>
<evidence type="ECO:0000313" key="9">
    <source>
        <dbReference type="Proteomes" id="UP000410492"/>
    </source>
</evidence>
<evidence type="ECO:0000256" key="3">
    <source>
        <dbReference type="ARBA" id="ARBA00023242"/>
    </source>
</evidence>
<evidence type="ECO:0000259" key="6">
    <source>
        <dbReference type="PROSITE" id="PS50097"/>
    </source>
</evidence>
<dbReference type="PANTHER" id="PTHR23110">
    <property type="entry name" value="BTB DOMAIN TRANSCRIPTION FACTOR"/>
    <property type="match status" value="1"/>
</dbReference>
<feature type="non-terminal residue" evidence="8">
    <location>
        <position position="463"/>
    </location>
</feature>
<evidence type="ECO:0000259" key="7">
    <source>
        <dbReference type="PROSITE" id="PS50960"/>
    </source>
</evidence>
<keyword evidence="9" id="KW-1185">Reference proteome</keyword>
<dbReference type="InterPro" id="IPR009057">
    <property type="entry name" value="Homeodomain-like_sf"/>
</dbReference>
<comment type="subcellular location">
    <subcellularLocation>
        <location evidence="1 4">Nucleus</location>
    </subcellularLocation>
</comment>
<protein>
    <submittedName>
        <fullName evidence="8">Uncharacterized protein</fullName>
    </submittedName>
</protein>
<dbReference type="PROSITE" id="PS50097">
    <property type="entry name" value="BTB"/>
    <property type="match status" value="1"/>
</dbReference>
<dbReference type="EMBL" id="CAACVG010007492">
    <property type="protein sequence ID" value="VEN45727.1"/>
    <property type="molecule type" value="Genomic_DNA"/>
</dbReference>
<feature type="compositionally biased region" description="Low complexity" evidence="5">
    <location>
        <begin position="212"/>
        <end position="227"/>
    </location>
</feature>
<evidence type="ECO:0000256" key="4">
    <source>
        <dbReference type="PROSITE-ProRule" id="PRU00320"/>
    </source>
</evidence>
<dbReference type="InterPro" id="IPR051095">
    <property type="entry name" value="Dros_DevTransReg"/>
</dbReference>
<evidence type="ECO:0000256" key="1">
    <source>
        <dbReference type="ARBA" id="ARBA00004123"/>
    </source>
</evidence>
<reference evidence="8 9" key="1">
    <citation type="submission" date="2019-01" db="EMBL/GenBank/DDBJ databases">
        <authorList>
            <person name="Sayadi A."/>
        </authorList>
    </citation>
    <scope>NUCLEOTIDE SEQUENCE [LARGE SCALE GENOMIC DNA]</scope>
</reference>
<feature type="domain" description="BTB" evidence="6">
    <location>
        <begin position="78"/>
        <end position="144"/>
    </location>
</feature>
<feature type="region of interest" description="Disordered" evidence="5">
    <location>
        <begin position="322"/>
        <end position="395"/>
    </location>
</feature>
<dbReference type="OrthoDB" id="10261408at2759"/>
<dbReference type="Gene3D" id="3.30.710.10">
    <property type="entry name" value="Potassium Channel Kv1.1, Chain A"/>
    <property type="match status" value="1"/>
</dbReference>
<feature type="compositionally biased region" description="Low complexity" evidence="5">
    <location>
        <begin position="169"/>
        <end position="188"/>
    </location>
</feature>
<dbReference type="Pfam" id="PF05225">
    <property type="entry name" value="HTH_psq"/>
    <property type="match status" value="1"/>
</dbReference>